<dbReference type="AlphaFoldDB" id="A0A4C1YQ33"/>
<evidence type="ECO:0000313" key="1">
    <source>
        <dbReference type="EMBL" id="GBP78561.1"/>
    </source>
</evidence>
<organism evidence="1 2">
    <name type="scientific">Eumeta variegata</name>
    <name type="common">Bagworm moth</name>
    <name type="synonym">Eumeta japonica</name>
    <dbReference type="NCBI Taxonomy" id="151549"/>
    <lineage>
        <taxon>Eukaryota</taxon>
        <taxon>Metazoa</taxon>
        <taxon>Ecdysozoa</taxon>
        <taxon>Arthropoda</taxon>
        <taxon>Hexapoda</taxon>
        <taxon>Insecta</taxon>
        <taxon>Pterygota</taxon>
        <taxon>Neoptera</taxon>
        <taxon>Endopterygota</taxon>
        <taxon>Lepidoptera</taxon>
        <taxon>Glossata</taxon>
        <taxon>Ditrysia</taxon>
        <taxon>Tineoidea</taxon>
        <taxon>Psychidae</taxon>
        <taxon>Oiketicinae</taxon>
        <taxon>Eumeta</taxon>
    </lineage>
</organism>
<proteinExistence type="predicted"/>
<dbReference type="Proteomes" id="UP000299102">
    <property type="component" value="Unassembled WGS sequence"/>
</dbReference>
<protein>
    <submittedName>
        <fullName evidence="1">Uncharacterized protein</fullName>
    </submittedName>
</protein>
<gene>
    <name evidence="1" type="ORF">EVAR_61572_1</name>
</gene>
<keyword evidence="2" id="KW-1185">Reference proteome</keyword>
<sequence length="197" mass="21033">MLSRDLNKLRVVTKNMQASPGRGAKRGARCAFFGSTHARRTACVGPRGRRARPRRLTPEVPLRHAEACAAGRCRESTLSGARERLPSAVRSWVFHTLVLKGAGTGRRAYILPHARASSRRGYDPDGSSGGPLTGGVRDICVQSNLQSGTRVWEEVFASILSGRVGRSATSLASVQCSVGIHRGPGRRCQTSGGRCAG</sequence>
<evidence type="ECO:0000313" key="2">
    <source>
        <dbReference type="Proteomes" id="UP000299102"/>
    </source>
</evidence>
<comment type="caution">
    <text evidence="1">The sequence shown here is derived from an EMBL/GenBank/DDBJ whole genome shotgun (WGS) entry which is preliminary data.</text>
</comment>
<dbReference type="EMBL" id="BGZK01001374">
    <property type="protein sequence ID" value="GBP78561.1"/>
    <property type="molecule type" value="Genomic_DNA"/>
</dbReference>
<accession>A0A4C1YQ33</accession>
<name>A0A4C1YQ33_EUMVA</name>
<reference evidence="1 2" key="1">
    <citation type="journal article" date="2019" name="Commun. Biol.">
        <title>The bagworm genome reveals a unique fibroin gene that provides high tensile strength.</title>
        <authorList>
            <person name="Kono N."/>
            <person name="Nakamura H."/>
            <person name="Ohtoshi R."/>
            <person name="Tomita M."/>
            <person name="Numata K."/>
            <person name="Arakawa K."/>
        </authorList>
    </citation>
    <scope>NUCLEOTIDE SEQUENCE [LARGE SCALE GENOMIC DNA]</scope>
</reference>